<dbReference type="EMBL" id="CACRYJ010000023">
    <property type="protein sequence ID" value="VZO36486.1"/>
    <property type="molecule type" value="Genomic_DNA"/>
</dbReference>
<dbReference type="InterPro" id="IPR016040">
    <property type="entry name" value="NAD(P)-bd_dom"/>
</dbReference>
<dbReference type="GO" id="GO:0016829">
    <property type="term" value="F:lyase activity"/>
    <property type="evidence" value="ECO:0007669"/>
    <property type="project" value="UniProtKB-KW"/>
</dbReference>
<keyword evidence="3" id="KW-1185">Reference proteome</keyword>
<dbReference type="Gene3D" id="3.40.50.720">
    <property type="entry name" value="NAD(P)-binding Rossmann-like Domain"/>
    <property type="match status" value="1"/>
</dbReference>
<dbReference type="AlphaFoldDB" id="A0A7M4DHU1"/>
<protein>
    <submittedName>
        <fullName evidence="2">Putative sugar epimerase YhfK</fullName>
        <ecNumber evidence="2">4.-.-.-</ecNumber>
    </submittedName>
</protein>
<evidence type="ECO:0000259" key="1">
    <source>
        <dbReference type="Pfam" id="PF13460"/>
    </source>
</evidence>
<evidence type="ECO:0000313" key="3">
    <source>
        <dbReference type="Proteomes" id="UP000419743"/>
    </source>
</evidence>
<gene>
    <name evidence="2" type="primary">yhfK_1</name>
    <name evidence="2" type="ORF">HALOF300_01692</name>
</gene>
<comment type="caution">
    <text evidence="2">The sequence shown here is derived from an EMBL/GenBank/DDBJ whole genome shotgun (WGS) entry which is preliminary data.</text>
</comment>
<organism evidence="2 3">
    <name type="scientific">Occultella aeris</name>
    <dbReference type="NCBI Taxonomy" id="2761496"/>
    <lineage>
        <taxon>Bacteria</taxon>
        <taxon>Bacillati</taxon>
        <taxon>Actinomycetota</taxon>
        <taxon>Actinomycetes</taxon>
        <taxon>Micrococcales</taxon>
        <taxon>Ruaniaceae</taxon>
        <taxon>Occultella</taxon>
    </lineage>
</organism>
<dbReference type="InterPro" id="IPR036291">
    <property type="entry name" value="NAD(P)-bd_dom_sf"/>
</dbReference>
<dbReference type="Pfam" id="PF13460">
    <property type="entry name" value="NAD_binding_10"/>
    <property type="match status" value="1"/>
</dbReference>
<dbReference type="RefSeq" id="WP_156740510.1">
    <property type="nucleotide sequence ID" value="NZ_CACRYJ010000023.1"/>
</dbReference>
<dbReference type="PANTHER" id="PTHR15020">
    <property type="entry name" value="FLAVIN REDUCTASE-RELATED"/>
    <property type="match status" value="1"/>
</dbReference>
<sequence length="225" mass="23225">MHVAIAGAGGRVGLELARQLTAAGHTATGIHRNPDHTDAIAAAGATPAHGDLIADDAQTLAAHLDRADAVVFAAGAHGTGTEQTSLIDGDGLLKTIDAARIADVTRIAVLSAFPESVRSGELGPTYEHYLRVKKAAEHALTESDRDWLILRPGHMTDDPAHGTIAAGAALPDEADVSRADVIAFLVSALQHPKLGRAIVELTDGDTSITAAVEATVARSAPRTQR</sequence>
<dbReference type="SUPFAM" id="SSF51735">
    <property type="entry name" value="NAD(P)-binding Rossmann-fold domains"/>
    <property type="match status" value="1"/>
</dbReference>
<evidence type="ECO:0000313" key="2">
    <source>
        <dbReference type="EMBL" id="VZO36486.1"/>
    </source>
</evidence>
<dbReference type="EC" id="4.-.-.-" evidence="2"/>
<reference evidence="2 3" key="1">
    <citation type="submission" date="2019-11" db="EMBL/GenBank/DDBJ databases">
        <authorList>
            <person name="Criscuolo A."/>
        </authorList>
    </citation>
    <scope>NUCLEOTIDE SEQUENCE [LARGE SCALE GENOMIC DNA]</scope>
    <source>
        <strain evidence="2">CIP111667</strain>
    </source>
</reference>
<feature type="domain" description="NAD(P)-binding" evidence="1">
    <location>
        <begin position="7"/>
        <end position="192"/>
    </location>
</feature>
<keyword evidence="2" id="KW-0456">Lyase</keyword>
<accession>A0A7M4DHU1</accession>
<dbReference type="PANTHER" id="PTHR15020:SF50">
    <property type="entry name" value="UPF0659 PROTEIN YMR090W"/>
    <property type="match status" value="1"/>
</dbReference>
<proteinExistence type="predicted"/>
<dbReference type="Proteomes" id="UP000419743">
    <property type="component" value="Unassembled WGS sequence"/>
</dbReference>
<name>A0A7M4DHU1_9MICO</name>